<proteinExistence type="predicted"/>
<organism evidence="1 2">
    <name type="scientific">Enterovibrio nigricans DSM 22720</name>
    <dbReference type="NCBI Taxonomy" id="1121868"/>
    <lineage>
        <taxon>Bacteria</taxon>
        <taxon>Pseudomonadati</taxon>
        <taxon>Pseudomonadota</taxon>
        <taxon>Gammaproteobacteria</taxon>
        <taxon>Vibrionales</taxon>
        <taxon>Vibrionaceae</taxon>
        <taxon>Enterovibrio</taxon>
    </lineage>
</organism>
<dbReference type="Pfam" id="PF07931">
    <property type="entry name" value="CPT"/>
    <property type="match status" value="1"/>
</dbReference>
<sequence>MLVLDNAWGSDREKLNLLEALAGFEICLVGVRCHLLVASLREKERGDRALGLAESEYNLVHQHMRYDAEIDTTQQTPHSAARQLLNFLDSKPQLHGAKDTRAILKAYCRPTVV</sequence>
<keyword evidence="1" id="KW-0808">Transferase</keyword>
<protein>
    <submittedName>
        <fullName evidence="1">Chloramphenicol phosphotransferase-like protein</fullName>
    </submittedName>
</protein>
<dbReference type="Proteomes" id="UP000190162">
    <property type="component" value="Unassembled WGS sequence"/>
</dbReference>
<gene>
    <name evidence="1" type="ORF">SAMN02745132_03726</name>
</gene>
<evidence type="ECO:0000313" key="1">
    <source>
        <dbReference type="EMBL" id="SKA63286.1"/>
    </source>
</evidence>
<dbReference type="EMBL" id="FUXU01000066">
    <property type="protein sequence ID" value="SKA63286.1"/>
    <property type="molecule type" value="Genomic_DNA"/>
</dbReference>
<name>A0A1T4VEF6_9GAMM</name>
<dbReference type="AlphaFoldDB" id="A0A1T4VEF6"/>
<dbReference type="GO" id="GO:0016740">
    <property type="term" value="F:transferase activity"/>
    <property type="evidence" value="ECO:0007669"/>
    <property type="project" value="UniProtKB-KW"/>
</dbReference>
<evidence type="ECO:0000313" key="2">
    <source>
        <dbReference type="Proteomes" id="UP000190162"/>
    </source>
</evidence>
<reference evidence="2" key="1">
    <citation type="submission" date="2017-02" db="EMBL/GenBank/DDBJ databases">
        <authorList>
            <person name="Varghese N."/>
            <person name="Submissions S."/>
        </authorList>
    </citation>
    <scope>NUCLEOTIDE SEQUENCE [LARGE SCALE GENOMIC DNA]</scope>
    <source>
        <strain evidence="2">DSM 22720</strain>
    </source>
</reference>
<keyword evidence="2" id="KW-1185">Reference proteome</keyword>
<dbReference type="InterPro" id="IPR027417">
    <property type="entry name" value="P-loop_NTPase"/>
</dbReference>
<dbReference type="Gene3D" id="3.40.50.300">
    <property type="entry name" value="P-loop containing nucleotide triphosphate hydrolases"/>
    <property type="match status" value="1"/>
</dbReference>
<accession>A0A1T4VEF6</accession>